<accession>A0AAV7QDR7</accession>
<dbReference type="AlphaFoldDB" id="A0AAV7QDR7"/>
<feature type="region of interest" description="Disordered" evidence="1">
    <location>
        <begin position="1"/>
        <end position="101"/>
    </location>
</feature>
<reference evidence="2" key="1">
    <citation type="journal article" date="2022" name="bioRxiv">
        <title>Sequencing and chromosome-scale assembly of the giantPleurodeles waltlgenome.</title>
        <authorList>
            <person name="Brown T."/>
            <person name="Elewa A."/>
            <person name="Iarovenko S."/>
            <person name="Subramanian E."/>
            <person name="Araus A.J."/>
            <person name="Petzold A."/>
            <person name="Susuki M."/>
            <person name="Suzuki K.-i.T."/>
            <person name="Hayashi T."/>
            <person name="Toyoda A."/>
            <person name="Oliveira C."/>
            <person name="Osipova E."/>
            <person name="Leigh N.D."/>
            <person name="Simon A."/>
            <person name="Yun M.H."/>
        </authorList>
    </citation>
    <scope>NUCLEOTIDE SEQUENCE</scope>
    <source>
        <strain evidence="2">20211129_DDA</strain>
        <tissue evidence="2">Liver</tissue>
    </source>
</reference>
<protein>
    <submittedName>
        <fullName evidence="2">Uncharacterized protein</fullName>
    </submittedName>
</protein>
<sequence length="101" mass="11373">MPVRKGVCKGRREKEERKDGEKGKDGGAEVEEESRDAKEHKEGSRRETATTEDIGGDGREHHIRTHIKMTEGETARRSRPRSRRNVASPGTGHKLGSWREG</sequence>
<evidence type="ECO:0000313" key="2">
    <source>
        <dbReference type="EMBL" id="KAJ1138616.1"/>
    </source>
</evidence>
<dbReference type="EMBL" id="JANPWB010000010">
    <property type="protein sequence ID" value="KAJ1138616.1"/>
    <property type="molecule type" value="Genomic_DNA"/>
</dbReference>
<comment type="caution">
    <text evidence="2">The sequence shown here is derived from an EMBL/GenBank/DDBJ whole genome shotgun (WGS) entry which is preliminary data.</text>
</comment>
<evidence type="ECO:0000313" key="3">
    <source>
        <dbReference type="Proteomes" id="UP001066276"/>
    </source>
</evidence>
<evidence type="ECO:0000256" key="1">
    <source>
        <dbReference type="SAM" id="MobiDB-lite"/>
    </source>
</evidence>
<organism evidence="2 3">
    <name type="scientific">Pleurodeles waltl</name>
    <name type="common">Iberian ribbed newt</name>
    <dbReference type="NCBI Taxonomy" id="8319"/>
    <lineage>
        <taxon>Eukaryota</taxon>
        <taxon>Metazoa</taxon>
        <taxon>Chordata</taxon>
        <taxon>Craniata</taxon>
        <taxon>Vertebrata</taxon>
        <taxon>Euteleostomi</taxon>
        <taxon>Amphibia</taxon>
        <taxon>Batrachia</taxon>
        <taxon>Caudata</taxon>
        <taxon>Salamandroidea</taxon>
        <taxon>Salamandridae</taxon>
        <taxon>Pleurodelinae</taxon>
        <taxon>Pleurodeles</taxon>
    </lineage>
</organism>
<dbReference type="Proteomes" id="UP001066276">
    <property type="component" value="Chromosome 6"/>
</dbReference>
<feature type="compositionally biased region" description="Basic and acidic residues" evidence="1">
    <location>
        <begin position="10"/>
        <end position="27"/>
    </location>
</feature>
<gene>
    <name evidence="2" type="ORF">NDU88_004997</name>
</gene>
<keyword evidence="3" id="KW-1185">Reference proteome</keyword>
<proteinExistence type="predicted"/>
<feature type="compositionally biased region" description="Basic and acidic residues" evidence="1">
    <location>
        <begin position="35"/>
        <end position="49"/>
    </location>
</feature>
<name>A0AAV7QDR7_PLEWA</name>